<organism evidence="1">
    <name type="scientific">uncultured bacterium Contig1777</name>
    <dbReference type="NCBI Taxonomy" id="1393514"/>
    <lineage>
        <taxon>Bacteria</taxon>
        <taxon>environmental samples</taxon>
    </lineage>
</organism>
<reference evidence="1" key="1">
    <citation type="journal article" date="2013" name="PLoS ONE">
        <title>Metagenomic insights into the carbohydrate-active enzymes carried by the microorganisms adhering to solid digesta in the rumen of cows.</title>
        <authorList>
            <person name="Wang L."/>
            <person name="Hatem A."/>
            <person name="Catalyurek U.V."/>
            <person name="Morrison M."/>
            <person name="Yu Z."/>
        </authorList>
    </citation>
    <scope>NUCLEOTIDE SEQUENCE</scope>
</reference>
<proteinExistence type="predicted"/>
<dbReference type="EMBL" id="KC247078">
    <property type="protein sequence ID" value="AHF27184.1"/>
    <property type="molecule type" value="Genomic_DNA"/>
</dbReference>
<feature type="non-terminal residue" evidence="1">
    <location>
        <position position="1"/>
    </location>
</feature>
<name>W0FU92_9BACT</name>
<protein>
    <submittedName>
        <fullName evidence="1">Uncharacterized protein</fullName>
    </submittedName>
</protein>
<evidence type="ECO:0000313" key="1">
    <source>
        <dbReference type="EMBL" id="AHF27184.1"/>
    </source>
</evidence>
<dbReference type="AlphaFoldDB" id="W0FU92"/>
<accession>W0FU92</accession>
<sequence>RAKVGKFTIDELTRIAEALDADLVFKFILKDGMEI</sequence>